<evidence type="ECO:0000313" key="2">
    <source>
        <dbReference type="Proteomes" id="UP000629371"/>
    </source>
</evidence>
<gene>
    <name evidence="1" type="ORF">JK360_00765</name>
</gene>
<name>A0ABS1MIP3_9ACTN</name>
<sequence>MFVPTDKVGLFPVHMEIEDNDGSPQVRFEFQKFTDTGVPGLGSTFAGAFNFFSSDVTGISTSNGSQQLDAGILESSDFPIPGQEPDANLRTFSEAEPTSALEVQSVKLFLGGFLMGTWSVRFETPIHVFNLDGRWAKV</sequence>
<accession>A0ABS1MIP3</accession>
<protein>
    <submittedName>
        <fullName evidence="1">Uncharacterized protein</fullName>
    </submittedName>
</protein>
<dbReference type="Proteomes" id="UP000629371">
    <property type="component" value="Unassembled WGS sequence"/>
</dbReference>
<keyword evidence="2" id="KW-1185">Reference proteome</keyword>
<comment type="caution">
    <text evidence="1">The sequence shown here is derived from an EMBL/GenBank/DDBJ whole genome shotgun (WGS) entry which is preliminary data.</text>
</comment>
<proteinExistence type="predicted"/>
<dbReference type="RefSeq" id="WP_201801165.1">
    <property type="nucleotide sequence ID" value="NZ_JAERRI010000001.1"/>
</dbReference>
<organism evidence="1 2">
    <name type="scientific">Streptomyces siderophoricus</name>
    <dbReference type="NCBI Taxonomy" id="2802281"/>
    <lineage>
        <taxon>Bacteria</taxon>
        <taxon>Bacillati</taxon>
        <taxon>Actinomycetota</taxon>
        <taxon>Actinomycetes</taxon>
        <taxon>Kitasatosporales</taxon>
        <taxon>Streptomycetaceae</taxon>
        <taxon>Streptomyces</taxon>
    </lineage>
</organism>
<dbReference type="EMBL" id="JAERRI010000001">
    <property type="protein sequence ID" value="MBL1087934.1"/>
    <property type="molecule type" value="Genomic_DNA"/>
</dbReference>
<evidence type="ECO:0000313" key="1">
    <source>
        <dbReference type="EMBL" id="MBL1087934.1"/>
    </source>
</evidence>
<reference evidence="1 2" key="1">
    <citation type="submission" date="2021-01" db="EMBL/GenBank/DDBJ databases">
        <title>WGS of actinomycetes isolated from Thailand.</title>
        <authorList>
            <person name="Thawai C."/>
        </authorList>
    </citation>
    <scope>NUCLEOTIDE SEQUENCE [LARGE SCALE GENOMIC DNA]</scope>
    <source>
        <strain evidence="1 2">CH9-7</strain>
    </source>
</reference>